<feature type="region of interest" description="Disordered" evidence="4">
    <location>
        <begin position="1"/>
        <end position="25"/>
    </location>
</feature>
<dbReference type="PANTHER" id="PTHR31469:SF8">
    <property type="entry name" value="OS07G0641000 PROTEIN"/>
    <property type="match status" value="1"/>
</dbReference>
<dbReference type="Gene3D" id="3.40.50.11350">
    <property type="match status" value="1"/>
</dbReference>
<protein>
    <recommendedName>
        <fullName evidence="6">O-fucosyltransferase family protein</fullName>
    </recommendedName>
</protein>
<evidence type="ECO:0000256" key="3">
    <source>
        <dbReference type="ARBA" id="ARBA00023277"/>
    </source>
</evidence>
<dbReference type="Pfam" id="PF10250">
    <property type="entry name" value="O-FucT"/>
    <property type="match status" value="1"/>
</dbReference>
<keyword evidence="1" id="KW-0808">Transferase</keyword>
<dbReference type="PANTHER" id="PTHR31469">
    <property type="entry name" value="OS07G0633600 PROTEIN"/>
    <property type="match status" value="1"/>
</dbReference>
<evidence type="ECO:0000256" key="4">
    <source>
        <dbReference type="SAM" id="MobiDB-lite"/>
    </source>
</evidence>
<feature type="compositionally biased region" description="Pro residues" evidence="4">
    <location>
        <begin position="1"/>
        <end position="11"/>
    </location>
</feature>
<evidence type="ECO:0008006" key="6">
    <source>
        <dbReference type="Google" id="ProtNLM"/>
    </source>
</evidence>
<organism evidence="5">
    <name type="scientific">Odontella aurita</name>
    <dbReference type="NCBI Taxonomy" id="265563"/>
    <lineage>
        <taxon>Eukaryota</taxon>
        <taxon>Sar</taxon>
        <taxon>Stramenopiles</taxon>
        <taxon>Ochrophyta</taxon>
        <taxon>Bacillariophyta</taxon>
        <taxon>Mediophyceae</taxon>
        <taxon>Biddulphiophycidae</taxon>
        <taxon>Eupodiscales</taxon>
        <taxon>Odontellaceae</taxon>
        <taxon>Odontella</taxon>
    </lineage>
</organism>
<dbReference type="FunFam" id="3.40.50.11350:FF:000014">
    <property type="entry name" value="Uncharacterized protein"/>
    <property type="match status" value="1"/>
</dbReference>
<dbReference type="CDD" id="cd11296">
    <property type="entry name" value="O-FucT_like"/>
    <property type="match status" value="1"/>
</dbReference>
<sequence length="639" mass="71768">MITPASPPAPPRSGDGGGGPAGKSRAAKRSLLLPVFLGMTTLVSVFNIAYHHVVHPGDDADIARIAEAGFRSNFLTERVVVEKERGGRLTPAGGGNTDGADKMPGKKSGNDGRSGHGGGGGQEGSEEKKDDDSQHVLAGLSCDKYGGPSDEIASEMVFWSDIPSDSAYRSPFFGPPPGAATDEESRAKYLTFEPDRGGWNNIRMAMETVLVLAHATGRTLVLPPEKKMYLLNKDKGKNDFNFNDFFHLDSIAVEHEGLNVITMEEFLKREAEAGRLLDSNTGKPAPPPKGKTNWNGASDLDALWGYLRKVGYLRMEWQPEECVLGIPASPDPEDVERLRRTHADIMQEGKETIDPESFIGKPTPVDAPAADRMREMIGGRKKLCVYDTEAQEQPLIHLKVDHGDGSRLLTHFYAFLFFQDWRHDLFNKRFVRDHVRYVDEIVCTAARIVHAVREKARAAGDADGAYDSMHVRRGDFQYKKTRIPAEEVYERSKKEMTAGATLYIATDERDKSFFKPIKEHYNVLFLDDFKDLLAGINTNYYGMLDQLVASKGRVFYGTWWSTLSGYINRMRGYHSAKHHLEGYEEGTLQSYYFIPDDRKLEMRQYRSVRLPIYMREFPTSWRDIDRGIEEVHSLVTKLK</sequence>
<accession>A0A7S4N1R2</accession>
<evidence type="ECO:0000313" key="5">
    <source>
        <dbReference type="EMBL" id="CAE2258782.1"/>
    </source>
</evidence>
<reference evidence="5" key="1">
    <citation type="submission" date="2021-01" db="EMBL/GenBank/DDBJ databases">
        <authorList>
            <person name="Corre E."/>
            <person name="Pelletier E."/>
            <person name="Niang G."/>
            <person name="Scheremetjew M."/>
            <person name="Finn R."/>
            <person name="Kale V."/>
            <person name="Holt S."/>
            <person name="Cochrane G."/>
            <person name="Meng A."/>
            <person name="Brown T."/>
            <person name="Cohen L."/>
        </authorList>
    </citation>
    <scope>NUCLEOTIDE SEQUENCE</scope>
    <source>
        <strain evidence="5">Isolate 1302-5</strain>
    </source>
</reference>
<dbReference type="GO" id="GO:0016740">
    <property type="term" value="F:transferase activity"/>
    <property type="evidence" value="ECO:0007669"/>
    <property type="project" value="UniProtKB-KW"/>
</dbReference>
<feature type="compositionally biased region" description="Basic and acidic residues" evidence="4">
    <location>
        <begin position="99"/>
        <end position="114"/>
    </location>
</feature>
<proteinExistence type="predicted"/>
<keyword evidence="2" id="KW-0294">Fucose metabolism</keyword>
<feature type="region of interest" description="Disordered" evidence="4">
    <location>
        <begin position="85"/>
        <end position="133"/>
    </location>
</feature>
<dbReference type="GO" id="GO:0006004">
    <property type="term" value="P:fucose metabolic process"/>
    <property type="evidence" value="ECO:0007669"/>
    <property type="project" value="UniProtKB-KW"/>
</dbReference>
<name>A0A7S4N1R2_9STRA</name>
<dbReference type="EMBL" id="HBKQ01037140">
    <property type="protein sequence ID" value="CAE2258782.1"/>
    <property type="molecule type" value="Transcribed_RNA"/>
</dbReference>
<dbReference type="InterPro" id="IPR019378">
    <property type="entry name" value="GDP-Fuc_O-FucTrfase"/>
</dbReference>
<dbReference type="Gene3D" id="3.40.50.11340">
    <property type="match status" value="1"/>
</dbReference>
<dbReference type="AlphaFoldDB" id="A0A7S4N1R2"/>
<keyword evidence="3" id="KW-0119">Carbohydrate metabolism</keyword>
<evidence type="ECO:0000256" key="1">
    <source>
        <dbReference type="ARBA" id="ARBA00022679"/>
    </source>
</evidence>
<evidence type="ECO:0000256" key="2">
    <source>
        <dbReference type="ARBA" id="ARBA00023253"/>
    </source>
</evidence>
<feature type="region of interest" description="Disordered" evidence="4">
    <location>
        <begin position="275"/>
        <end position="294"/>
    </location>
</feature>
<gene>
    <name evidence="5" type="ORF">OAUR00152_LOCUS25622</name>
</gene>